<feature type="region of interest" description="Disordered" evidence="1">
    <location>
        <begin position="474"/>
        <end position="557"/>
    </location>
</feature>
<feature type="compositionally biased region" description="Basic and acidic residues" evidence="1">
    <location>
        <begin position="781"/>
        <end position="790"/>
    </location>
</feature>
<gene>
    <name evidence="2" type="ORF">QBC41DRAFT_358881</name>
</gene>
<dbReference type="Proteomes" id="UP001174997">
    <property type="component" value="Unassembled WGS sequence"/>
</dbReference>
<feature type="compositionally biased region" description="Polar residues" evidence="1">
    <location>
        <begin position="819"/>
        <end position="833"/>
    </location>
</feature>
<organism evidence="2 3">
    <name type="scientific">Cercophora samala</name>
    <dbReference type="NCBI Taxonomy" id="330535"/>
    <lineage>
        <taxon>Eukaryota</taxon>
        <taxon>Fungi</taxon>
        <taxon>Dikarya</taxon>
        <taxon>Ascomycota</taxon>
        <taxon>Pezizomycotina</taxon>
        <taxon>Sordariomycetes</taxon>
        <taxon>Sordariomycetidae</taxon>
        <taxon>Sordariales</taxon>
        <taxon>Lasiosphaeriaceae</taxon>
        <taxon>Cercophora</taxon>
    </lineage>
</organism>
<feature type="compositionally biased region" description="Basic and acidic residues" evidence="1">
    <location>
        <begin position="317"/>
        <end position="334"/>
    </location>
</feature>
<feature type="compositionally biased region" description="Polar residues" evidence="1">
    <location>
        <begin position="98"/>
        <end position="121"/>
    </location>
</feature>
<reference evidence="2" key="1">
    <citation type="submission" date="2023-06" db="EMBL/GenBank/DDBJ databases">
        <title>Genome-scale phylogeny and comparative genomics of the fungal order Sordariales.</title>
        <authorList>
            <consortium name="Lawrence Berkeley National Laboratory"/>
            <person name="Hensen N."/>
            <person name="Bonometti L."/>
            <person name="Westerberg I."/>
            <person name="Brannstrom I.O."/>
            <person name="Guillou S."/>
            <person name="Cros-Aarteil S."/>
            <person name="Calhoun S."/>
            <person name="Haridas S."/>
            <person name="Kuo A."/>
            <person name="Mondo S."/>
            <person name="Pangilinan J."/>
            <person name="Riley R."/>
            <person name="Labutti K."/>
            <person name="Andreopoulos B."/>
            <person name="Lipzen A."/>
            <person name="Chen C."/>
            <person name="Yanf M."/>
            <person name="Daum C."/>
            <person name="Ng V."/>
            <person name="Clum A."/>
            <person name="Steindorff A."/>
            <person name="Ohm R."/>
            <person name="Martin F."/>
            <person name="Silar P."/>
            <person name="Natvig D."/>
            <person name="Lalanne C."/>
            <person name="Gautier V."/>
            <person name="Ament-Velasquez S.L."/>
            <person name="Kruys A."/>
            <person name="Hutchinson M.I."/>
            <person name="Powell A.J."/>
            <person name="Barry K."/>
            <person name="Miller A.N."/>
            <person name="Grigoriev I.V."/>
            <person name="Debuchy R."/>
            <person name="Gladieux P."/>
            <person name="Thoren M.H."/>
            <person name="Johannesson H."/>
        </authorList>
    </citation>
    <scope>NUCLEOTIDE SEQUENCE</scope>
    <source>
        <strain evidence="2">CBS 307.81</strain>
    </source>
</reference>
<feature type="region of interest" description="Disordered" evidence="1">
    <location>
        <begin position="200"/>
        <end position="240"/>
    </location>
</feature>
<feature type="compositionally biased region" description="Basic and acidic residues" evidence="1">
    <location>
        <begin position="140"/>
        <end position="155"/>
    </location>
</feature>
<feature type="compositionally biased region" description="Low complexity" evidence="1">
    <location>
        <begin position="715"/>
        <end position="726"/>
    </location>
</feature>
<proteinExistence type="predicted"/>
<feature type="region of interest" description="Disordered" evidence="1">
    <location>
        <begin position="271"/>
        <end position="371"/>
    </location>
</feature>
<feature type="compositionally biased region" description="Polar residues" evidence="1">
    <location>
        <begin position="616"/>
        <end position="628"/>
    </location>
</feature>
<feature type="region of interest" description="Disordered" evidence="1">
    <location>
        <begin position="781"/>
        <end position="833"/>
    </location>
</feature>
<evidence type="ECO:0000313" key="2">
    <source>
        <dbReference type="EMBL" id="KAK0665437.1"/>
    </source>
</evidence>
<feature type="compositionally biased region" description="Low complexity" evidence="1">
    <location>
        <begin position="545"/>
        <end position="556"/>
    </location>
</feature>
<dbReference type="EMBL" id="JAULSY010000110">
    <property type="protein sequence ID" value="KAK0665437.1"/>
    <property type="molecule type" value="Genomic_DNA"/>
</dbReference>
<name>A0AA39Z7X5_9PEZI</name>
<feature type="compositionally biased region" description="Basic and acidic residues" evidence="1">
    <location>
        <begin position="521"/>
        <end position="543"/>
    </location>
</feature>
<evidence type="ECO:0000256" key="1">
    <source>
        <dbReference type="SAM" id="MobiDB-lite"/>
    </source>
</evidence>
<evidence type="ECO:0000313" key="3">
    <source>
        <dbReference type="Proteomes" id="UP001174997"/>
    </source>
</evidence>
<feature type="region of interest" description="Disordered" evidence="1">
    <location>
        <begin position="34"/>
        <end position="169"/>
    </location>
</feature>
<protein>
    <submittedName>
        <fullName evidence="2">Uncharacterized protein</fullName>
    </submittedName>
</protein>
<keyword evidence="3" id="KW-1185">Reference proteome</keyword>
<feature type="compositionally biased region" description="Low complexity" evidence="1">
    <location>
        <begin position="339"/>
        <end position="353"/>
    </location>
</feature>
<feature type="compositionally biased region" description="Low complexity" evidence="1">
    <location>
        <begin position="275"/>
        <end position="284"/>
    </location>
</feature>
<dbReference type="AlphaFoldDB" id="A0AA39Z7X5"/>
<feature type="compositionally biased region" description="Polar residues" evidence="1">
    <location>
        <begin position="499"/>
        <end position="514"/>
    </location>
</feature>
<feature type="region of interest" description="Disordered" evidence="1">
    <location>
        <begin position="711"/>
        <end position="762"/>
    </location>
</feature>
<sequence length="833" mass="88874">MFEQGSGDPFSLPIITRAAVRSSKPVFAEHPKAVASLRASRTSETDPRTGVSVSIAKDGRSKQHSQSSMDAGPELENTVKRNRHSVADLRMAFEQAVLTGSSAKSSASKHPQSKSVSPTKKASSEEAYQPPLGQPNHKHSNSETPKRPRNSDHRQAPATEPIHRRRTRALAAAFEHGGKLKSTPSRPLLQARTLSVKITTIKPAPNDSPTKQSKEKVVARLSESGIGRRVLPGPPPSPFLQHWRTRRETAPVKSGPSLPIMVSTTVAVRTHRDSSSVASSSRRSTPFPAKVEEALRKSRGSSSQYGRLSQDGAGEGPTKDSPVKDRIGLFEHLSRPRTGSSASGSQKSRGSSSKVLKSRNSVRRPSVSELRRGARALRALSLTGRKESKTGDTVVKAAESSSTLPVRTRHSVAVVKQGLLRDDEVPLNSGTAGKPLGSRVLLRANTTAKTDGLSLTPRQDSTFFVKGTMWKVPRTNHAPIKHEEPSSNEAKPRQPSYKPPSSTELVKKTATTKPTLFHPTSARDGRILPDRKSYGALEQKRSWETSTTATAPGAAADPFFDNASAQKTTDPVPVPVPGDGNGFGSNSQHRHQTPPVMKSVVHQATSTISASPTASHYSPGTITPSHSTAELPRPGPTTAAPLKKHHSSLYPSSLGKKAGEGWKNKAGGVGPVLSPDLVHAVKHGGGSRHSSLSWGKRAAAAALGIGRRLKERRASSSAARHSSLLGGSEGGGNLISPRRMMRQGSREGSAAVAGGNRGQEEDWDVVVATPNCRLQHPRPSRVVDWRRWEESESAEEGSGGVDVDVGEGSGEGGGKRVVSVQSQGQRKSSWARL</sequence>
<comment type="caution">
    <text evidence="2">The sequence shown here is derived from an EMBL/GenBank/DDBJ whole genome shotgun (WGS) entry which is preliminary data.</text>
</comment>
<feature type="compositionally biased region" description="Low complexity" evidence="1">
    <location>
        <begin position="604"/>
        <end position="615"/>
    </location>
</feature>
<feature type="region of interest" description="Disordered" evidence="1">
    <location>
        <begin position="601"/>
        <end position="656"/>
    </location>
</feature>
<accession>A0AA39Z7X5</accession>